<organism evidence="1 2">
    <name type="scientific">Caenorhabditis nigoni</name>
    <dbReference type="NCBI Taxonomy" id="1611254"/>
    <lineage>
        <taxon>Eukaryota</taxon>
        <taxon>Metazoa</taxon>
        <taxon>Ecdysozoa</taxon>
        <taxon>Nematoda</taxon>
        <taxon>Chromadorea</taxon>
        <taxon>Rhabditida</taxon>
        <taxon>Rhabditina</taxon>
        <taxon>Rhabditomorpha</taxon>
        <taxon>Rhabditoidea</taxon>
        <taxon>Rhabditidae</taxon>
        <taxon>Peloderinae</taxon>
        <taxon>Caenorhabditis</taxon>
    </lineage>
</organism>
<sequence>MAQPANTGQLVRLNCTPHRIAHYREGLRQLQYQIFLTYADRRDQTVFLAYQYANFLLMYATWKISQEPWSQEAQNNLAAIREQSVRLEHYFFNTYTLRDVLRA</sequence>
<name>A0A2G5SX26_9PELO</name>
<dbReference type="OrthoDB" id="10270874at2759"/>
<gene>
    <name evidence="1" type="primary">Cnig_chr_X.g25093</name>
    <name evidence="1" type="ORF">B9Z55_025093</name>
</gene>
<reference evidence="2" key="1">
    <citation type="submission" date="2017-10" db="EMBL/GenBank/DDBJ databases">
        <title>Rapid genome shrinkage in a self-fertile nematode reveals novel sperm competition proteins.</title>
        <authorList>
            <person name="Yin D."/>
            <person name="Schwarz E.M."/>
            <person name="Thomas C.G."/>
            <person name="Felde R.L."/>
            <person name="Korf I.F."/>
            <person name="Cutter A.D."/>
            <person name="Schartner C.M."/>
            <person name="Ralston E.J."/>
            <person name="Meyer B.J."/>
            <person name="Haag E.S."/>
        </authorList>
    </citation>
    <scope>NUCLEOTIDE SEQUENCE [LARGE SCALE GENOMIC DNA]</scope>
    <source>
        <strain evidence="2">JU1422</strain>
    </source>
</reference>
<dbReference type="AlphaFoldDB" id="A0A2G5SX26"/>
<comment type="caution">
    <text evidence="1">The sequence shown here is derived from an EMBL/GenBank/DDBJ whole genome shotgun (WGS) entry which is preliminary data.</text>
</comment>
<keyword evidence="2" id="KW-1185">Reference proteome</keyword>
<dbReference type="EMBL" id="PDUG01000006">
    <property type="protein sequence ID" value="PIC19607.1"/>
    <property type="molecule type" value="Genomic_DNA"/>
</dbReference>
<proteinExistence type="predicted"/>
<evidence type="ECO:0000313" key="2">
    <source>
        <dbReference type="Proteomes" id="UP000230233"/>
    </source>
</evidence>
<dbReference type="Proteomes" id="UP000230233">
    <property type="component" value="Chromosome X"/>
</dbReference>
<protein>
    <submittedName>
        <fullName evidence="1">Uncharacterized protein</fullName>
    </submittedName>
</protein>
<evidence type="ECO:0000313" key="1">
    <source>
        <dbReference type="EMBL" id="PIC19607.1"/>
    </source>
</evidence>
<accession>A0A2G5SX26</accession>